<feature type="compositionally biased region" description="Low complexity" evidence="2">
    <location>
        <begin position="96"/>
        <end position="109"/>
    </location>
</feature>
<evidence type="ECO:0000313" key="4">
    <source>
        <dbReference type="EMBL" id="HIR56737.1"/>
    </source>
</evidence>
<dbReference type="Proteomes" id="UP000886785">
    <property type="component" value="Unassembled WGS sequence"/>
</dbReference>
<sequence>MEYTLNLGAWNSVFAVPCALVDQHLKLAGALQLKVLLWCLRHAGEPVSAEKIAQSLSSSPADVRDAMSYWLESGILAEQNGDLSPAPLDAENHSQAGAASAAPAVPAHPQEQSGAETAGDPAPVHHVRRRLPKPDGLFIAERISHSDEVRYMMEEAQQILGRPLSPGLSSTLLMLHDDCGLPGDVILMLLQYTKSRGRDTTNYIETVGLRWADEGINTHELVEEKLRALDERAAAWRTLAQILGISKRSPSPNEEQTAYRWIKEWAFPEDMIREAYNRCVDSTGKISLKYMGKILERWQKNHITTLEQAQAELEEKAKSDRQQKHQATYDISEYERMSLDVPEEA</sequence>
<evidence type="ECO:0000256" key="2">
    <source>
        <dbReference type="SAM" id="MobiDB-lite"/>
    </source>
</evidence>
<dbReference type="PIRSF" id="PIRSF033722">
    <property type="entry name" value="DnaD_CA_C3587_prd"/>
    <property type="match status" value="1"/>
</dbReference>
<dbReference type="InterPro" id="IPR053162">
    <property type="entry name" value="DnaD"/>
</dbReference>
<dbReference type="SUPFAM" id="SSF158499">
    <property type="entry name" value="DnaD domain-like"/>
    <property type="match status" value="2"/>
</dbReference>
<dbReference type="AlphaFoldDB" id="A0A9D1J0T7"/>
<dbReference type="PANTHER" id="PTHR37293:SF6">
    <property type="entry name" value="DNA REPLICATION PROTEIN DNAD"/>
    <property type="match status" value="1"/>
</dbReference>
<evidence type="ECO:0000259" key="3">
    <source>
        <dbReference type="Pfam" id="PF07261"/>
    </source>
</evidence>
<organism evidence="4 5">
    <name type="scientific">Candidatus Gallacutalibacter pullicola</name>
    <dbReference type="NCBI Taxonomy" id="2840830"/>
    <lineage>
        <taxon>Bacteria</taxon>
        <taxon>Bacillati</taxon>
        <taxon>Bacillota</taxon>
        <taxon>Clostridia</taxon>
        <taxon>Eubacteriales</taxon>
        <taxon>Candidatus Gallacutalibacter</taxon>
    </lineage>
</organism>
<dbReference type="NCBIfam" id="TIGR01446">
    <property type="entry name" value="DnaD_dom"/>
    <property type="match status" value="2"/>
</dbReference>
<proteinExistence type="inferred from homology"/>
<evidence type="ECO:0000256" key="1">
    <source>
        <dbReference type="ARBA" id="ARBA00093462"/>
    </source>
</evidence>
<reference evidence="4" key="2">
    <citation type="journal article" date="2021" name="PeerJ">
        <title>Extensive microbial diversity within the chicken gut microbiome revealed by metagenomics and culture.</title>
        <authorList>
            <person name="Gilroy R."/>
            <person name="Ravi A."/>
            <person name="Getino M."/>
            <person name="Pursley I."/>
            <person name="Horton D.L."/>
            <person name="Alikhan N.F."/>
            <person name="Baker D."/>
            <person name="Gharbi K."/>
            <person name="Hall N."/>
            <person name="Watson M."/>
            <person name="Adriaenssens E.M."/>
            <person name="Foster-Nyarko E."/>
            <person name="Jarju S."/>
            <person name="Secka A."/>
            <person name="Antonio M."/>
            <person name="Oren A."/>
            <person name="Chaudhuri R.R."/>
            <person name="La Ragione R."/>
            <person name="Hildebrand F."/>
            <person name="Pallen M.J."/>
        </authorList>
    </citation>
    <scope>NUCLEOTIDE SEQUENCE</scope>
    <source>
        <strain evidence="4">ChiSjej1B19-7085</strain>
    </source>
</reference>
<feature type="domain" description="DnaB/C C-terminal" evidence="3">
    <location>
        <begin position="154"/>
        <end position="225"/>
    </location>
</feature>
<dbReference type="InterPro" id="IPR017019">
    <property type="entry name" value="DNA_replication_prd_bac"/>
</dbReference>
<dbReference type="EMBL" id="DVHF01000040">
    <property type="protein sequence ID" value="HIR56737.1"/>
    <property type="molecule type" value="Genomic_DNA"/>
</dbReference>
<comment type="caution">
    <text evidence="4">The sequence shown here is derived from an EMBL/GenBank/DDBJ whole genome shotgun (WGS) entry which is preliminary data.</text>
</comment>
<name>A0A9D1J0T7_9FIRM</name>
<dbReference type="InterPro" id="IPR034829">
    <property type="entry name" value="DnaD-like_sf"/>
</dbReference>
<reference evidence="4" key="1">
    <citation type="submission" date="2020-10" db="EMBL/GenBank/DDBJ databases">
        <authorList>
            <person name="Gilroy R."/>
        </authorList>
    </citation>
    <scope>NUCLEOTIDE SEQUENCE</scope>
    <source>
        <strain evidence="4">ChiSjej1B19-7085</strain>
    </source>
</reference>
<dbReference type="Gene3D" id="1.10.10.630">
    <property type="entry name" value="DnaD domain-like"/>
    <property type="match status" value="2"/>
</dbReference>
<gene>
    <name evidence="4" type="ORF">IAA54_03630</name>
</gene>
<dbReference type="PANTHER" id="PTHR37293">
    <property type="entry name" value="PHAGE REPLICATION PROTEIN-RELATED"/>
    <property type="match status" value="1"/>
</dbReference>
<feature type="region of interest" description="Disordered" evidence="2">
    <location>
        <begin position="81"/>
        <end position="130"/>
    </location>
</feature>
<dbReference type="InterPro" id="IPR006343">
    <property type="entry name" value="DnaB/C_C"/>
</dbReference>
<accession>A0A9D1J0T7</accession>
<feature type="domain" description="DnaB/C C-terminal" evidence="3">
    <location>
        <begin position="247"/>
        <end position="312"/>
    </location>
</feature>
<comment type="similarity">
    <text evidence="1">Belongs to the DnaB/DnaD family.</text>
</comment>
<evidence type="ECO:0000313" key="5">
    <source>
        <dbReference type="Proteomes" id="UP000886785"/>
    </source>
</evidence>
<dbReference type="Pfam" id="PF07261">
    <property type="entry name" value="DnaB_2"/>
    <property type="match status" value="2"/>
</dbReference>
<protein>
    <submittedName>
        <fullName evidence="4">DnaD domain protein</fullName>
    </submittedName>
</protein>